<dbReference type="PANTHER" id="PTHR33064:SF37">
    <property type="entry name" value="RIBONUCLEASE H"/>
    <property type="match status" value="1"/>
</dbReference>
<dbReference type="Gene3D" id="3.10.10.10">
    <property type="entry name" value="HIV Type 1 Reverse Transcriptase, subunit A, domain 1"/>
    <property type="match status" value="1"/>
</dbReference>
<dbReference type="AlphaFoldDB" id="A0AAV1V880"/>
<dbReference type="CDD" id="cd01647">
    <property type="entry name" value="RT_LTR"/>
    <property type="match status" value="1"/>
</dbReference>
<evidence type="ECO:0000256" key="1">
    <source>
        <dbReference type="SAM" id="MobiDB-lite"/>
    </source>
</evidence>
<organism evidence="3 4">
    <name type="scientific">Peronospora matthiolae</name>
    <dbReference type="NCBI Taxonomy" id="2874970"/>
    <lineage>
        <taxon>Eukaryota</taxon>
        <taxon>Sar</taxon>
        <taxon>Stramenopiles</taxon>
        <taxon>Oomycota</taxon>
        <taxon>Peronosporomycetes</taxon>
        <taxon>Peronosporales</taxon>
        <taxon>Peronosporaceae</taxon>
        <taxon>Peronospora</taxon>
    </lineage>
</organism>
<feature type="compositionally biased region" description="Basic and acidic residues" evidence="1">
    <location>
        <begin position="117"/>
        <end position="131"/>
    </location>
</feature>
<proteinExistence type="predicted"/>
<feature type="compositionally biased region" description="Basic and acidic residues" evidence="1">
    <location>
        <begin position="138"/>
        <end position="198"/>
    </location>
</feature>
<dbReference type="InterPro" id="IPR043502">
    <property type="entry name" value="DNA/RNA_pol_sf"/>
</dbReference>
<dbReference type="Pfam" id="PF00078">
    <property type="entry name" value="RVT_1"/>
    <property type="match status" value="1"/>
</dbReference>
<dbReference type="EMBL" id="CAKLBY020000289">
    <property type="protein sequence ID" value="CAK7943116.1"/>
    <property type="molecule type" value="Genomic_DNA"/>
</dbReference>
<name>A0AAV1V880_9STRA</name>
<protein>
    <recommendedName>
        <fullName evidence="2">Reverse transcriptase domain-containing protein</fullName>
    </recommendedName>
</protein>
<dbReference type="InterPro" id="IPR051320">
    <property type="entry name" value="Viral_Replic_Matur_Polypro"/>
</dbReference>
<dbReference type="Pfam" id="PF17919">
    <property type="entry name" value="RT_RNaseH_2"/>
    <property type="match status" value="1"/>
</dbReference>
<accession>A0AAV1V880</accession>
<sequence length="851" mass="96569">MGQDQAMDRRHSTEEDQRLTKITSAIYTIKETVNADRGQDQPSETIGDVKEIATDEIRHVEADLFHKRSSYQSDAIEMRDGEFQGQADQLVEDCKVVKIDTPADDEIVRPPTGIDVIETRYESDRGRDRPRQTGQKSGDIEDNRYEVTDPVHKQSSRQPDRIKSEDCELQDQVDKRTKKMDCTKTDEETTKDELAPSPMYHHDAGELFAEDVDQHLAVLPEVVTPTQDITIDDIQIGDPGIPITEDQEKLRQMIWKSRHLLIGKGNALPPAARGAVCDIDVGGASPIAQRVRPVAPKFREKLADLIKGLLSAKIIRPSTSPWASPIVVIIKKNGEDIRLCIDYRRVNQLTRLMVYPMPLISELLQDMDKAMWYCSLDMASGFWVVEMTERARSFSAFITPSGLFKWLLKPFGLKDAPQIYQRLIDNALHGYLKIDPKSESTVCWVERSYIDDILIPATSWKDLCGKVERLLEVCDKWNLSISVAKSFWGRRKVEYLGHQISLAGLEANPKNLESLVNIPFPRTLRAMQSFLGSLNYYSRFIEDFAIYASVLYELREADFHEINRLSEDPTPIAAVRPDDAREGRVKGDRDLCPKADIDRDLYPIVGGDRDLCPKAEIDRDLYPIVGGDRDLCPKPEIDRDLYPIVGGDRDLCPKLEIDRDLYPIVGGDRDLCPKPEIDRDLYPIVGGDRDLCPKPEIDRDSYPIVGDDRTPETRNRWEKAIIAFTLLKAKIATTPILKHFDPDRSPVIVVYASKWAVSAALLQEYDGVYWPVTFSSRTLKPNEVNYGMVEKEVLALLRMLDICYTMLVSREITVLTRYSTLAWLLQSSGLNGRLGRWGCLTIELDAGDQTI</sequence>
<evidence type="ECO:0000259" key="2">
    <source>
        <dbReference type="PROSITE" id="PS50878"/>
    </source>
</evidence>
<feature type="domain" description="Reverse transcriptase" evidence="2">
    <location>
        <begin position="311"/>
        <end position="500"/>
    </location>
</feature>
<evidence type="ECO:0000313" key="4">
    <source>
        <dbReference type="Proteomes" id="UP001162060"/>
    </source>
</evidence>
<dbReference type="PROSITE" id="PS50878">
    <property type="entry name" value="RT_POL"/>
    <property type="match status" value="1"/>
</dbReference>
<evidence type="ECO:0000313" key="3">
    <source>
        <dbReference type="EMBL" id="CAK7943116.1"/>
    </source>
</evidence>
<dbReference type="InterPro" id="IPR043128">
    <property type="entry name" value="Rev_trsase/Diguanyl_cyclase"/>
</dbReference>
<dbReference type="SUPFAM" id="SSF56672">
    <property type="entry name" value="DNA/RNA polymerases"/>
    <property type="match status" value="2"/>
</dbReference>
<gene>
    <name evidence="3" type="ORF">PM001_LOCUS28266</name>
</gene>
<dbReference type="InterPro" id="IPR041577">
    <property type="entry name" value="RT_RNaseH_2"/>
</dbReference>
<dbReference type="Gene3D" id="3.30.70.270">
    <property type="match status" value="2"/>
</dbReference>
<feature type="region of interest" description="Disordered" evidence="1">
    <location>
        <begin position="105"/>
        <end position="198"/>
    </location>
</feature>
<reference evidence="3" key="1">
    <citation type="submission" date="2024-01" db="EMBL/GenBank/DDBJ databases">
        <authorList>
            <person name="Webb A."/>
        </authorList>
    </citation>
    <scope>NUCLEOTIDE SEQUENCE</scope>
    <source>
        <strain evidence="3">Pm1</strain>
    </source>
</reference>
<comment type="caution">
    <text evidence="3">The sequence shown here is derived from an EMBL/GenBank/DDBJ whole genome shotgun (WGS) entry which is preliminary data.</text>
</comment>
<dbReference type="Proteomes" id="UP001162060">
    <property type="component" value="Unassembled WGS sequence"/>
</dbReference>
<dbReference type="InterPro" id="IPR000477">
    <property type="entry name" value="RT_dom"/>
</dbReference>
<dbReference type="PANTHER" id="PTHR33064">
    <property type="entry name" value="POL PROTEIN"/>
    <property type="match status" value="1"/>
</dbReference>